<evidence type="ECO:0000259" key="9">
    <source>
        <dbReference type="PROSITE" id="PS50104"/>
    </source>
</evidence>
<evidence type="ECO:0000256" key="6">
    <source>
        <dbReference type="ARBA" id="ARBA00023027"/>
    </source>
</evidence>
<dbReference type="PROSITE" id="PS50104">
    <property type="entry name" value="TIR"/>
    <property type="match status" value="1"/>
</dbReference>
<dbReference type="InterPro" id="IPR035897">
    <property type="entry name" value="Toll_tir_struct_dom_sf"/>
</dbReference>
<evidence type="ECO:0000256" key="3">
    <source>
        <dbReference type="ARBA" id="ARBA00022737"/>
    </source>
</evidence>
<dbReference type="SMART" id="SM00369">
    <property type="entry name" value="LRR_TYP"/>
    <property type="match status" value="3"/>
</dbReference>
<keyword evidence="2" id="KW-0433">Leucine-rich repeat</keyword>
<dbReference type="InterPro" id="IPR032675">
    <property type="entry name" value="LRR_dom_sf"/>
</dbReference>
<dbReference type="Proteomes" id="UP000237000">
    <property type="component" value="Unassembled WGS sequence"/>
</dbReference>
<evidence type="ECO:0000256" key="8">
    <source>
        <dbReference type="SAM" id="Coils"/>
    </source>
</evidence>
<dbReference type="EC" id="3.2.2.6" evidence="1"/>
<comment type="caution">
    <text evidence="10">The sequence shown here is derived from an EMBL/GenBank/DDBJ whole genome shotgun (WGS) entry which is preliminary data.</text>
</comment>
<dbReference type="GO" id="GO:0007165">
    <property type="term" value="P:signal transduction"/>
    <property type="evidence" value="ECO:0007669"/>
    <property type="project" value="InterPro"/>
</dbReference>
<dbReference type="GO" id="GO:0061809">
    <property type="term" value="F:NAD+ nucleosidase activity, cyclic ADP-ribose generating"/>
    <property type="evidence" value="ECO:0007669"/>
    <property type="project" value="UniProtKB-EC"/>
</dbReference>
<feature type="domain" description="TIR" evidence="9">
    <location>
        <begin position="18"/>
        <end position="184"/>
    </location>
</feature>
<dbReference type="PANTHER" id="PTHR11017">
    <property type="entry name" value="LEUCINE-RICH REPEAT-CONTAINING PROTEIN"/>
    <property type="match status" value="1"/>
</dbReference>
<dbReference type="PRINTS" id="PR00364">
    <property type="entry name" value="DISEASERSIST"/>
</dbReference>
<dbReference type="STRING" id="63057.A0A2P5FI19"/>
<dbReference type="PROSITE" id="PS51450">
    <property type="entry name" value="LRR"/>
    <property type="match status" value="1"/>
</dbReference>
<comment type="catalytic activity">
    <reaction evidence="7">
        <text>NAD(+) + H2O = ADP-D-ribose + nicotinamide + H(+)</text>
        <dbReference type="Rhea" id="RHEA:16301"/>
        <dbReference type="ChEBI" id="CHEBI:15377"/>
        <dbReference type="ChEBI" id="CHEBI:15378"/>
        <dbReference type="ChEBI" id="CHEBI:17154"/>
        <dbReference type="ChEBI" id="CHEBI:57540"/>
        <dbReference type="ChEBI" id="CHEBI:57967"/>
        <dbReference type="EC" id="3.2.2.6"/>
    </reaction>
    <physiologicalReaction direction="left-to-right" evidence="7">
        <dbReference type="Rhea" id="RHEA:16302"/>
    </physiologicalReaction>
</comment>
<organism evidence="10 11">
    <name type="scientific">Trema orientale</name>
    <name type="common">Charcoal tree</name>
    <name type="synonym">Celtis orientalis</name>
    <dbReference type="NCBI Taxonomy" id="63057"/>
    <lineage>
        <taxon>Eukaryota</taxon>
        <taxon>Viridiplantae</taxon>
        <taxon>Streptophyta</taxon>
        <taxon>Embryophyta</taxon>
        <taxon>Tracheophyta</taxon>
        <taxon>Spermatophyta</taxon>
        <taxon>Magnoliopsida</taxon>
        <taxon>eudicotyledons</taxon>
        <taxon>Gunneridae</taxon>
        <taxon>Pentapetalae</taxon>
        <taxon>rosids</taxon>
        <taxon>fabids</taxon>
        <taxon>Rosales</taxon>
        <taxon>Cannabaceae</taxon>
        <taxon>Trema</taxon>
    </lineage>
</organism>
<dbReference type="InterPro" id="IPR003591">
    <property type="entry name" value="Leu-rich_rpt_typical-subtyp"/>
</dbReference>
<dbReference type="InParanoid" id="A0A2P5FI19"/>
<dbReference type="InterPro" id="IPR042197">
    <property type="entry name" value="Apaf_helical"/>
</dbReference>
<dbReference type="Pfam" id="PF20160">
    <property type="entry name" value="C-JID"/>
    <property type="match status" value="1"/>
</dbReference>
<evidence type="ECO:0000256" key="1">
    <source>
        <dbReference type="ARBA" id="ARBA00011982"/>
    </source>
</evidence>
<dbReference type="EMBL" id="JXTC01000031">
    <property type="protein sequence ID" value="PON97451.1"/>
    <property type="molecule type" value="Genomic_DNA"/>
</dbReference>
<dbReference type="Pfam" id="PF00931">
    <property type="entry name" value="NB-ARC"/>
    <property type="match status" value="1"/>
</dbReference>
<dbReference type="Gene3D" id="3.40.50.10140">
    <property type="entry name" value="Toll/interleukin-1 receptor homology (TIR) domain"/>
    <property type="match status" value="1"/>
</dbReference>
<dbReference type="Pfam" id="PF07725">
    <property type="entry name" value="LRR_3"/>
    <property type="match status" value="1"/>
</dbReference>
<dbReference type="Pfam" id="PF23598">
    <property type="entry name" value="LRR_14"/>
    <property type="match status" value="1"/>
</dbReference>
<dbReference type="PANTHER" id="PTHR11017:SF559">
    <property type="entry name" value="DISEASE RESISTANCE PROTEIN CHL1"/>
    <property type="match status" value="1"/>
</dbReference>
<dbReference type="InterPro" id="IPR055414">
    <property type="entry name" value="LRR_R13L4/SHOC2-like"/>
</dbReference>
<reference evidence="11" key="1">
    <citation type="submission" date="2016-06" db="EMBL/GenBank/DDBJ databases">
        <title>Parallel loss of symbiosis genes in relatives of nitrogen-fixing non-legume Parasponia.</title>
        <authorList>
            <person name="Van Velzen R."/>
            <person name="Holmer R."/>
            <person name="Bu F."/>
            <person name="Rutten L."/>
            <person name="Van Zeijl A."/>
            <person name="Liu W."/>
            <person name="Santuari L."/>
            <person name="Cao Q."/>
            <person name="Sharma T."/>
            <person name="Shen D."/>
            <person name="Roswanjaya Y."/>
            <person name="Wardhani T."/>
            <person name="Kalhor M.S."/>
            <person name="Jansen J."/>
            <person name="Van den Hoogen J."/>
            <person name="Gungor B."/>
            <person name="Hartog M."/>
            <person name="Hontelez J."/>
            <person name="Verver J."/>
            <person name="Yang W.-C."/>
            <person name="Schijlen E."/>
            <person name="Repin R."/>
            <person name="Schilthuizen M."/>
            <person name="Schranz E."/>
            <person name="Heidstra R."/>
            <person name="Miyata K."/>
            <person name="Fedorova E."/>
            <person name="Kohlen W."/>
            <person name="Bisseling T."/>
            <person name="Smit S."/>
            <person name="Geurts R."/>
        </authorList>
    </citation>
    <scope>NUCLEOTIDE SEQUENCE [LARGE SCALE GENOMIC DNA]</scope>
    <source>
        <strain evidence="11">cv. RG33-2</strain>
    </source>
</reference>
<keyword evidence="5" id="KW-0611">Plant defense</keyword>
<dbReference type="Gene3D" id="3.40.50.300">
    <property type="entry name" value="P-loop containing nucleotide triphosphate hydrolases"/>
    <property type="match status" value="1"/>
</dbReference>
<name>A0A2P5FI19_TREOI</name>
<dbReference type="InterPro" id="IPR002182">
    <property type="entry name" value="NB-ARC"/>
</dbReference>
<dbReference type="Pfam" id="PF23282">
    <property type="entry name" value="WHD_ROQ1"/>
    <property type="match status" value="1"/>
</dbReference>
<evidence type="ECO:0000256" key="4">
    <source>
        <dbReference type="ARBA" id="ARBA00022801"/>
    </source>
</evidence>
<dbReference type="InterPro" id="IPR011713">
    <property type="entry name" value="Leu-rich_rpt_3"/>
</dbReference>
<dbReference type="InterPro" id="IPR044974">
    <property type="entry name" value="Disease_R_plants"/>
</dbReference>
<evidence type="ECO:0000256" key="5">
    <source>
        <dbReference type="ARBA" id="ARBA00022821"/>
    </source>
</evidence>
<dbReference type="SUPFAM" id="SSF52200">
    <property type="entry name" value="Toll/Interleukin receptor TIR domain"/>
    <property type="match status" value="1"/>
</dbReference>
<proteinExistence type="predicted"/>
<dbReference type="InterPro" id="IPR058192">
    <property type="entry name" value="WHD_ROQ1-like"/>
</dbReference>
<feature type="coiled-coil region" evidence="8">
    <location>
        <begin position="2110"/>
        <end position="2182"/>
    </location>
</feature>
<dbReference type="InterPro" id="IPR000157">
    <property type="entry name" value="TIR_dom"/>
</dbReference>
<dbReference type="GO" id="GO:0006952">
    <property type="term" value="P:defense response"/>
    <property type="evidence" value="ECO:0007669"/>
    <property type="project" value="UniProtKB-KW"/>
</dbReference>
<dbReference type="Gene3D" id="1.10.8.430">
    <property type="entry name" value="Helical domain of apoptotic protease-activating factors"/>
    <property type="match status" value="1"/>
</dbReference>
<sequence length="2238" mass="255773">MAMDSPLTCSSSSTSTPRKYDVFLSFRGEDTRTNFTDHLYTALENKSIHTFRDNDKLERGKDISPTLLKAIEDSQFAIIVFSRNYANSTWCLDEVAKIAECKERFRQTVLPVFYDVEPTHVRKQQGSFEEAFAKHRENFKDNMERVDNWIKALVQAANVSGWDLKHRHESNVISEIVEEVSRVLDLTFPPSGDKDLVGVGSRARKLTESYLDKDGGVHTVGIWGPGGIGKTTTAKEVFKNIRGNFEACGFVNVRELSEKQGLDYVRRQLHEMLLDQKVKKQDVDDNNLRRRLVSKKVLIVLDDVDHIKQIENLVGKADQQPSWFGQGSRIIVTTRDKHLLKSYGEDNIYEIEKLTDDEALRLLCRRAFMKYDPEDEYRELSKSVVKYAQGLPLALELLGCLLNGRSMDEWVDAVNRLEQNPTNEMCKTLQLSYEGLEKPEKQIFLDIACFFKGEDKHRVKRLLEGCGFHPIIGLSILVEKSLITIEEGKIWMHDMVQEMAWEVVREEKPETRLGERSRIWLHDDSIEVLTENKGTGDVQGLFLSWSGEEKVVLLNADPFSEMKNIRLLKICNVYFSGCPQYDLSKKLRLLEWHGYPLETLPSSFRPDKLVELTMPNSRIEKLWKETEVYEKLVLINLRNCQYLIKTPDFSKVPNLESLILEGCERLTEVHPSLGVHHHLVTLNLKYCRRLEKLPKSINLKALKTFTLAGCLNLSEFPEIVGDMKNLSELDLNGTAIRDLPVSISRLTGLILLTVGHCNNLFSLAGNSICNLTFLKYLIISDSSNIDTVPENLGNYLEHLEQFFADGTSIRKVPSSVVLMKKLKILCFRGCRGLQLPNSLSGLCSLIKLDLSFCDLAEGAIPADIGSLSLLEHLNLSGNHFTSIPETISQLSQLRELLLFGCCMLQSLPNNLPPSLEDIDVSDCYALRISDDMTTRVSENGFPVISSNNKFGFIGDSKNSFGPIDKGSTVGTPLTMPEELLTKFFEEKINDKKQFEFRFPFTYKVLECCDNWNTGSSIMIKPSPDQDHRYNIRKGIAVFIVFEIKERGIFSGEDMKSEKIHCHIHTEEGRVENFFSFMDFKDFRVGSFVACSYTPQDQFPRKLNQESQVIGVSFSANTSNIELRKCGMHFIHELNMKEFSYELAMCNPSAKQLEGEVSFGQHCLQLLDEAIIETTRTIYHGDIQPHHEAEDDYNAEDISDPTIQMRRDVESLLSRLYQGRIARTCTFFFLMPPILLSPWFFHHSLGDTTFCCYLPPNLHDDKSWLGLELYVVFDRRQYSENPTLLLGVELYVHAGSNTLPVLRYDIIINGSVLGPQLVLYHIPRGSLPEQLNQSTGISVLFTSTTQDVEVEFCGTGLLYEKESKRLVKHISIMTLGRPEILSSLHQQAESLVLQMEEFCGNTDIGEHNGGERGPEPDFSYFSTFQSKKEVIESLTKLLIHMESMTKDVSNSTLQNYRYGLRDQHGSNEEYYSISEVLLHSHNILSQGPDQRSGALMYPNLYHSHVMVETLIHGNDFETWKRNLRIILEGSFNTCGLVTLSLKGHILSVLRYFDHRSAFNFNFPSKEIPKWFDHQGGLSTSKIQLPPNFHEDKKWMGLVICATFSVHEQPSSFSESTFKILCHLTTNRSCVNVAPLHSITKDKFSWLHVRGCIWLTYVPHHQLLTDLTQASYISARIYNPSPDLMVNKCGIRLLYEQDLSEFKQAIMQCWTSFFDDLDPIFGFVADENGKLLHDVNKPAVKITRGMSDTVPQSINPPKSNYQDFDGESVYNACFPPTESFLTWFANLSYDHLATINLPEGLYSDVNWIGLALCAYFSNPDDQKQVATTSLDNFDSELNPYYLFCHFETDRGNSQSIHRYQYERSDGNPYELDYRKEFIWVSFLSRRRLLETIQSSDQLDECRILEASFGCDVLGMVVNKCGLRLLYQHDQEDFKQVLNKLMDCQQPYQEPKAEDEILHVPFITPNANSPVFVQKKYQEAKQSPLVYDPIQEFNYEIGFSSARPTNPQVATLEDTMNDPSIAELDAIITDIQNCLNGKGNTKPEIRENDLLPSSEAINRAKKILQQFMGMEMSNLIHPGRKSELKDSLSILLSTKNVFPNDMVDEMTKFSEMFNQHCHRYEAAQKDLEEAKRKEISVVDLQNKLKQFTCELKPVKMELETIDGEIADLDKKLTEKKALRERLRSSFEDLKGQAMSTKQALLEAKKDAEVVGRKKKEAEDCAKEFEDGWQTLVDCCSQHIFD</sequence>
<gene>
    <name evidence="10" type="primary">TorTNL7</name>
    <name evidence="10" type="ORF">TorRG33x02_066530</name>
</gene>
<evidence type="ECO:0000256" key="7">
    <source>
        <dbReference type="ARBA" id="ARBA00047304"/>
    </source>
</evidence>
<dbReference type="InterPro" id="IPR045344">
    <property type="entry name" value="C-JID"/>
</dbReference>
<keyword evidence="3" id="KW-0677">Repeat</keyword>
<evidence type="ECO:0000256" key="2">
    <source>
        <dbReference type="ARBA" id="ARBA00022614"/>
    </source>
</evidence>
<keyword evidence="4" id="KW-0378">Hydrolase</keyword>
<dbReference type="SUPFAM" id="SSF52058">
    <property type="entry name" value="L domain-like"/>
    <property type="match status" value="1"/>
</dbReference>
<dbReference type="GO" id="GO:0051707">
    <property type="term" value="P:response to other organism"/>
    <property type="evidence" value="ECO:0007669"/>
    <property type="project" value="UniProtKB-ARBA"/>
</dbReference>
<dbReference type="Gene3D" id="3.80.10.10">
    <property type="entry name" value="Ribonuclease Inhibitor"/>
    <property type="match status" value="2"/>
</dbReference>
<dbReference type="FunFam" id="3.40.50.10140:FF:000007">
    <property type="entry name" value="Disease resistance protein (TIR-NBS-LRR class)"/>
    <property type="match status" value="1"/>
</dbReference>
<dbReference type="SUPFAM" id="SSF52540">
    <property type="entry name" value="P-loop containing nucleoside triphosphate hydrolases"/>
    <property type="match status" value="1"/>
</dbReference>
<dbReference type="Pfam" id="PF01582">
    <property type="entry name" value="TIR"/>
    <property type="match status" value="1"/>
</dbReference>
<evidence type="ECO:0000313" key="11">
    <source>
        <dbReference type="Proteomes" id="UP000237000"/>
    </source>
</evidence>
<dbReference type="InterPro" id="IPR001611">
    <property type="entry name" value="Leu-rich_rpt"/>
</dbReference>
<keyword evidence="11" id="KW-1185">Reference proteome</keyword>
<dbReference type="InterPro" id="IPR027417">
    <property type="entry name" value="P-loop_NTPase"/>
</dbReference>
<dbReference type="GO" id="GO:0043531">
    <property type="term" value="F:ADP binding"/>
    <property type="evidence" value="ECO:0007669"/>
    <property type="project" value="InterPro"/>
</dbReference>
<keyword evidence="8" id="KW-0175">Coiled coil</keyword>
<dbReference type="SMART" id="SM00382">
    <property type="entry name" value="AAA"/>
    <property type="match status" value="1"/>
</dbReference>
<accession>A0A2P5FI19</accession>
<dbReference type="OrthoDB" id="1936883at2759"/>
<protein>
    <recommendedName>
        <fullName evidence="1">ADP-ribosyl cyclase/cyclic ADP-ribose hydrolase</fullName>
        <ecNumber evidence="1">3.2.2.6</ecNumber>
    </recommendedName>
</protein>
<evidence type="ECO:0000313" key="10">
    <source>
        <dbReference type="EMBL" id="PON97451.1"/>
    </source>
</evidence>
<keyword evidence="6" id="KW-0520">NAD</keyword>
<dbReference type="InterPro" id="IPR003593">
    <property type="entry name" value="AAA+_ATPase"/>
</dbReference>
<dbReference type="SMART" id="SM00255">
    <property type="entry name" value="TIR"/>
    <property type="match status" value="1"/>
</dbReference>